<keyword evidence="6 10" id="KW-0472">Membrane</keyword>
<keyword evidence="4 10" id="KW-1133">Transmembrane helix</keyword>
<evidence type="ECO:0000259" key="12">
    <source>
        <dbReference type="SMART" id="SM00079"/>
    </source>
</evidence>
<dbReference type="InterPro" id="IPR001320">
    <property type="entry name" value="Iontro_rcpt_C"/>
</dbReference>
<dbReference type="SUPFAM" id="SSF81324">
    <property type="entry name" value="Voltage-gated potassium channels"/>
    <property type="match status" value="1"/>
</dbReference>
<dbReference type="PANTHER" id="PTHR18966">
    <property type="entry name" value="IONOTROPIC GLUTAMATE RECEPTOR"/>
    <property type="match status" value="1"/>
</dbReference>
<dbReference type="SUPFAM" id="SSF53850">
    <property type="entry name" value="Periplasmic binding protein-like II"/>
    <property type="match status" value="1"/>
</dbReference>
<organism evidence="13 14">
    <name type="scientific">Alteromonas halophila</name>
    <dbReference type="NCBI Taxonomy" id="516698"/>
    <lineage>
        <taxon>Bacteria</taxon>
        <taxon>Pseudomonadati</taxon>
        <taxon>Pseudomonadota</taxon>
        <taxon>Gammaproteobacteria</taxon>
        <taxon>Alteromonadales</taxon>
        <taxon>Alteromonadaceae</taxon>
        <taxon>Alteromonas/Salinimonas group</taxon>
        <taxon>Alteromonas</taxon>
    </lineage>
</organism>
<keyword evidence="8" id="KW-0325">Glycoprotein</keyword>
<keyword evidence="3 10" id="KW-0812">Transmembrane</keyword>
<evidence type="ECO:0000256" key="9">
    <source>
        <dbReference type="ARBA" id="ARBA00023303"/>
    </source>
</evidence>
<dbReference type="AlphaFoldDB" id="A0A918JDE2"/>
<comment type="subcellular location">
    <subcellularLocation>
        <location evidence="1">Membrane</location>
        <topology evidence="1">Multi-pass membrane protein</topology>
    </subcellularLocation>
</comment>
<comment type="caution">
    <text evidence="13">The sequence shown here is derived from an EMBL/GenBank/DDBJ whole genome shotgun (WGS) entry which is preliminary data.</text>
</comment>
<reference evidence="13" key="1">
    <citation type="journal article" date="2014" name="Int. J. Syst. Evol. Microbiol.">
        <title>Complete genome sequence of Corynebacterium casei LMG S-19264T (=DSM 44701T), isolated from a smear-ripened cheese.</title>
        <authorList>
            <consortium name="US DOE Joint Genome Institute (JGI-PGF)"/>
            <person name="Walter F."/>
            <person name="Albersmeier A."/>
            <person name="Kalinowski J."/>
            <person name="Ruckert C."/>
        </authorList>
    </citation>
    <scope>NUCLEOTIDE SEQUENCE</scope>
    <source>
        <strain evidence="13">KCTC 22164</strain>
    </source>
</reference>
<dbReference type="SMART" id="SM00079">
    <property type="entry name" value="PBPe"/>
    <property type="match status" value="1"/>
</dbReference>
<accession>A0A918JDE2</accession>
<name>A0A918JDE2_9ALTE</name>
<dbReference type="EMBL" id="BMXP01000001">
    <property type="protein sequence ID" value="GGW73310.1"/>
    <property type="molecule type" value="Genomic_DNA"/>
</dbReference>
<feature type="domain" description="Ionotropic glutamate receptor C-terminal" evidence="12">
    <location>
        <begin position="43"/>
        <end position="370"/>
    </location>
</feature>
<evidence type="ECO:0000256" key="5">
    <source>
        <dbReference type="ARBA" id="ARBA00023065"/>
    </source>
</evidence>
<feature type="transmembrane region" description="Helical" evidence="10">
    <location>
        <begin position="152"/>
        <end position="173"/>
    </location>
</feature>
<keyword evidence="9" id="KW-0407">Ion channel</keyword>
<proteinExistence type="predicted"/>
<evidence type="ECO:0000256" key="7">
    <source>
        <dbReference type="ARBA" id="ARBA00023170"/>
    </source>
</evidence>
<dbReference type="GO" id="GO:0016020">
    <property type="term" value="C:membrane"/>
    <property type="evidence" value="ECO:0007669"/>
    <property type="project" value="UniProtKB-SubCell"/>
</dbReference>
<evidence type="ECO:0000256" key="3">
    <source>
        <dbReference type="ARBA" id="ARBA00022692"/>
    </source>
</evidence>
<evidence type="ECO:0000256" key="6">
    <source>
        <dbReference type="ARBA" id="ARBA00023136"/>
    </source>
</evidence>
<dbReference type="InterPro" id="IPR015683">
    <property type="entry name" value="Ionotropic_Glu_rcpt"/>
</dbReference>
<dbReference type="RefSeq" id="WP_189403146.1">
    <property type="nucleotide sequence ID" value="NZ_BMXP01000001.1"/>
</dbReference>
<dbReference type="GO" id="GO:0015276">
    <property type="term" value="F:ligand-gated monoatomic ion channel activity"/>
    <property type="evidence" value="ECO:0007669"/>
    <property type="project" value="InterPro"/>
</dbReference>
<dbReference type="Pfam" id="PF00497">
    <property type="entry name" value="SBP_bac_3"/>
    <property type="match status" value="1"/>
</dbReference>
<evidence type="ECO:0000313" key="13">
    <source>
        <dbReference type="EMBL" id="GGW73310.1"/>
    </source>
</evidence>
<keyword evidence="5" id="KW-0406">Ion transport</keyword>
<dbReference type="Proteomes" id="UP000631300">
    <property type="component" value="Unassembled WGS sequence"/>
</dbReference>
<dbReference type="Gene3D" id="1.10.287.70">
    <property type="match status" value="1"/>
</dbReference>
<dbReference type="InterPro" id="IPR001638">
    <property type="entry name" value="Solute-binding_3/MltF_N"/>
</dbReference>
<gene>
    <name evidence="13" type="ORF">GCM10007391_01140</name>
</gene>
<dbReference type="PRINTS" id="PR00169">
    <property type="entry name" value="KCHANNEL"/>
</dbReference>
<keyword evidence="14" id="KW-1185">Reference proteome</keyword>
<reference evidence="13" key="2">
    <citation type="submission" date="2020-09" db="EMBL/GenBank/DDBJ databases">
        <authorList>
            <person name="Sun Q."/>
            <person name="Kim S."/>
        </authorList>
    </citation>
    <scope>NUCLEOTIDE SEQUENCE</scope>
    <source>
        <strain evidence="13">KCTC 22164</strain>
    </source>
</reference>
<keyword evidence="7" id="KW-0675">Receptor</keyword>
<sequence length="370" mass="40938">MYFINSIVRNRVHSRAVRVPLFIAALFCFGLVSQQVSAQQQQSLQVGTKVAPPFVLKSDSGELEGISIELWRRIADDAGLEYQFTESELDSLIADTEGGQLDASVAALTVNAEREARIDFSHPFYTTGLAIAVPSRQDKLTAAISGFFSWEFFVALSGLCLLLFAVGALLWVFERKRNAEMFGGTPAKGLGSSFWWAAVTMTTVGYGDKAPVTLGGRIIGFIWMFAAIIIISSFTAAIATSLTVSQLETDVQGVDDLPDVRVATLANSASAIFLDKEDISYNKVSSVSEGLKQLKKGKLDAFVYDKPIMQFYIKRDFDDDVEVLPEIIERQDYAIALPENSPLRERINTSLLRVIERDDWEEVLNEYLGK</sequence>
<evidence type="ECO:0000256" key="2">
    <source>
        <dbReference type="ARBA" id="ARBA00022448"/>
    </source>
</evidence>
<feature type="domain" description="Solute-binding protein family 3/N-terminal" evidence="11">
    <location>
        <begin position="43"/>
        <end position="370"/>
    </location>
</feature>
<dbReference type="SMART" id="SM00062">
    <property type="entry name" value="PBPb"/>
    <property type="match status" value="1"/>
</dbReference>
<evidence type="ECO:0000256" key="10">
    <source>
        <dbReference type="SAM" id="Phobius"/>
    </source>
</evidence>
<evidence type="ECO:0000256" key="4">
    <source>
        <dbReference type="ARBA" id="ARBA00022989"/>
    </source>
</evidence>
<dbReference type="Gene3D" id="1.20.5.110">
    <property type="match status" value="1"/>
</dbReference>
<evidence type="ECO:0000313" key="14">
    <source>
        <dbReference type="Proteomes" id="UP000631300"/>
    </source>
</evidence>
<evidence type="ECO:0008006" key="15">
    <source>
        <dbReference type="Google" id="ProtNLM"/>
    </source>
</evidence>
<dbReference type="Gene3D" id="3.40.190.10">
    <property type="entry name" value="Periplasmic binding protein-like II"/>
    <property type="match status" value="2"/>
</dbReference>
<protein>
    <recommendedName>
        <fullName evidence="15">ABC transporter substrate-binding protein</fullName>
    </recommendedName>
</protein>
<evidence type="ECO:0000256" key="1">
    <source>
        <dbReference type="ARBA" id="ARBA00004141"/>
    </source>
</evidence>
<evidence type="ECO:0000259" key="11">
    <source>
        <dbReference type="SMART" id="SM00062"/>
    </source>
</evidence>
<keyword evidence="2" id="KW-0813">Transport</keyword>
<dbReference type="Pfam" id="PF00060">
    <property type="entry name" value="Lig_chan"/>
    <property type="match status" value="1"/>
</dbReference>
<evidence type="ECO:0000256" key="8">
    <source>
        <dbReference type="ARBA" id="ARBA00023180"/>
    </source>
</evidence>
<feature type="transmembrane region" description="Helical" evidence="10">
    <location>
        <begin position="218"/>
        <end position="239"/>
    </location>
</feature>